<organism evidence="6 7">
    <name type="scientific">Parnassius apollo</name>
    <name type="common">Apollo butterfly</name>
    <name type="synonym">Papilio apollo</name>
    <dbReference type="NCBI Taxonomy" id="110799"/>
    <lineage>
        <taxon>Eukaryota</taxon>
        <taxon>Metazoa</taxon>
        <taxon>Ecdysozoa</taxon>
        <taxon>Arthropoda</taxon>
        <taxon>Hexapoda</taxon>
        <taxon>Insecta</taxon>
        <taxon>Pterygota</taxon>
        <taxon>Neoptera</taxon>
        <taxon>Endopterygota</taxon>
        <taxon>Lepidoptera</taxon>
        <taxon>Glossata</taxon>
        <taxon>Ditrysia</taxon>
        <taxon>Papilionoidea</taxon>
        <taxon>Papilionidae</taxon>
        <taxon>Parnassiinae</taxon>
        <taxon>Parnassini</taxon>
        <taxon>Parnassius</taxon>
        <taxon>Parnassius</taxon>
    </lineage>
</organism>
<evidence type="ECO:0000256" key="1">
    <source>
        <dbReference type="ARBA" id="ARBA00022487"/>
    </source>
</evidence>
<sequence length="541" mass="62049">MVQVKVKEGLLEGELNENYLGGRYYSFKGIPYAEPPVGDLRFKPPQPKIPWDGVRDAKKFGSICYQFDLHSVDSIPAGSEDCLYLNIYTPEIKPETPLPVMFYIHGGGFVSGSGNDDMYGPEFLVRHGVILVTFNYRLEVLGFLCLDTEDVPGNAGMKDQVAALRWVNKNIANFGGDPKNITIFGHSAGGCSVSYHLISPMTKGLFKRAIVKSGSFTCPWGNILEPRERALALARKFGFYSEDDKKLYEFFKSKPIESLIRIKVPITLAEKAKESFDIIFGVVDEKNFGNNERFIFGNVTERLRNGIHEGVDLIMGYTEDEGLINIRTGIPLEKICDYANEFREFFVPKPIANNCTLKELFEVGRRIKRFYFNNEMVNMENLIELVKFFSLNMFTYPMFQLARSCSKKNNVYFYKFNGKTERNFMVHILRLEKLVGNKIPVCHADELNYVFPMKKVNLKLDKNSKSFKIIENVTKLWTNFAKYGHPTPDDSFGFKWTPYTLDEQAYLEINENLTMGTKPDKGEVDFWETIYREFLPSSVPY</sequence>
<evidence type="ECO:0000256" key="3">
    <source>
        <dbReference type="ARBA" id="ARBA00023180"/>
    </source>
</evidence>
<dbReference type="InterPro" id="IPR019826">
    <property type="entry name" value="Carboxylesterase_B_AS"/>
</dbReference>
<comment type="similarity">
    <text evidence="4">Belongs to the type-B carboxylesterase/lipase family.</text>
</comment>
<gene>
    <name evidence="6" type="ORF">PAPOLLO_LOCUS965</name>
</gene>
<keyword evidence="4" id="KW-0378">Hydrolase</keyword>
<evidence type="ECO:0000313" key="6">
    <source>
        <dbReference type="EMBL" id="CAG4935345.1"/>
    </source>
</evidence>
<dbReference type="InterPro" id="IPR002018">
    <property type="entry name" value="CarbesteraseB"/>
</dbReference>
<dbReference type="Proteomes" id="UP000691718">
    <property type="component" value="Unassembled WGS sequence"/>
</dbReference>
<dbReference type="GO" id="GO:0052689">
    <property type="term" value="F:carboxylic ester hydrolase activity"/>
    <property type="evidence" value="ECO:0007669"/>
    <property type="project" value="UniProtKB-KW"/>
</dbReference>
<proteinExistence type="inferred from homology"/>
<keyword evidence="1" id="KW-0719">Serine esterase</keyword>
<name>A0A8S3W1L2_PARAO</name>
<dbReference type="OrthoDB" id="19653at2759"/>
<evidence type="ECO:0000259" key="5">
    <source>
        <dbReference type="Pfam" id="PF00135"/>
    </source>
</evidence>
<dbReference type="EC" id="3.1.1.-" evidence="4"/>
<dbReference type="EMBL" id="CAJQZP010000058">
    <property type="protein sequence ID" value="CAG4935345.1"/>
    <property type="molecule type" value="Genomic_DNA"/>
</dbReference>
<feature type="domain" description="Carboxylesterase type B" evidence="5">
    <location>
        <begin position="3"/>
        <end position="527"/>
    </location>
</feature>
<evidence type="ECO:0000313" key="7">
    <source>
        <dbReference type="Proteomes" id="UP000691718"/>
    </source>
</evidence>
<dbReference type="Pfam" id="PF00135">
    <property type="entry name" value="COesterase"/>
    <property type="match status" value="1"/>
</dbReference>
<dbReference type="AlphaFoldDB" id="A0A8S3W1L2"/>
<evidence type="ECO:0000256" key="4">
    <source>
        <dbReference type="RuleBase" id="RU361235"/>
    </source>
</evidence>
<keyword evidence="7" id="KW-1185">Reference proteome</keyword>
<evidence type="ECO:0000256" key="2">
    <source>
        <dbReference type="ARBA" id="ARBA00023157"/>
    </source>
</evidence>
<dbReference type="PROSITE" id="PS00941">
    <property type="entry name" value="CARBOXYLESTERASE_B_2"/>
    <property type="match status" value="1"/>
</dbReference>
<protein>
    <recommendedName>
        <fullName evidence="4">Carboxylic ester hydrolase</fullName>
        <ecNumber evidence="4">3.1.1.-</ecNumber>
    </recommendedName>
</protein>
<dbReference type="InterPro" id="IPR019819">
    <property type="entry name" value="Carboxylesterase_B_CS"/>
</dbReference>
<dbReference type="PANTHER" id="PTHR11559">
    <property type="entry name" value="CARBOXYLESTERASE"/>
    <property type="match status" value="1"/>
</dbReference>
<dbReference type="InterPro" id="IPR050309">
    <property type="entry name" value="Type-B_Carboxylest/Lipase"/>
</dbReference>
<reference evidence="6" key="1">
    <citation type="submission" date="2021-04" db="EMBL/GenBank/DDBJ databases">
        <authorList>
            <person name="Tunstrom K."/>
        </authorList>
    </citation>
    <scope>NUCLEOTIDE SEQUENCE</scope>
</reference>
<comment type="caution">
    <text evidence="6">The sequence shown here is derived from an EMBL/GenBank/DDBJ whole genome shotgun (WGS) entry which is preliminary data.</text>
</comment>
<dbReference type="PROSITE" id="PS00122">
    <property type="entry name" value="CARBOXYLESTERASE_B_1"/>
    <property type="match status" value="1"/>
</dbReference>
<keyword evidence="2" id="KW-1015">Disulfide bond</keyword>
<accession>A0A8S3W1L2</accession>
<keyword evidence="3" id="KW-0325">Glycoprotein</keyword>